<dbReference type="Gene3D" id="6.10.20.40">
    <property type="entry name" value="TEA/ATTS domain"/>
    <property type="match status" value="1"/>
</dbReference>
<evidence type="ECO:0000259" key="4">
    <source>
        <dbReference type="PROSITE" id="PS51088"/>
    </source>
</evidence>
<dbReference type="EMBL" id="SGPM01000029">
    <property type="protein sequence ID" value="THH32113.1"/>
    <property type="molecule type" value="Genomic_DNA"/>
</dbReference>
<feature type="compositionally biased region" description="Polar residues" evidence="3">
    <location>
        <begin position="488"/>
        <end position="503"/>
    </location>
</feature>
<dbReference type="AlphaFoldDB" id="A0A4V3XJ86"/>
<organism evidence="5 6">
    <name type="scientific">Antrodiella citrinella</name>
    <dbReference type="NCBI Taxonomy" id="2447956"/>
    <lineage>
        <taxon>Eukaryota</taxon>
        <taxon>Fungi</taxon>
        <taxon>Dikarya</taxon>
        <taxon>Basidiomycota</taxon>
        <taxon>Agaricomycotina</taxon>
        <taxon>Agaricomycetes</taxon>
        <taxon>Polyporales</taxon>
        <taxon>Steccherinaceae</taxon>
        <taxon>Antrodiella</taxon>
    </lineage>
</organism>
<evidence type="ECO:0000313" key="6">
    <source>
        <dbReference type="Proteomes" id="UP000308730"/>
    </source>
</evidence>
<gene>
    <name evidence="5" type="ORF">EUX98_g2064</name>
</gene>
<evidence type="ECO:0000256" key="3">
    <source>
        <dbReference type="SAM" id="MobiDB-lite"/>
    </source>
</evidence>
<sequence>MSDAFFGNLKSLTPQRKHHKLLKDGREVWSEDVEKLFVQGLKDYWESPWATYSRGRSRWRNQFLVDHLKKHGIERSKKQVASHIQVLRNMWRGEAEYHLVAGGEELFQEDGLLASPKKAGTPSTPGSELADDQQASASSTPNSAVGEFPAYLPSNVVLPQFISPETTMGNHSPGIDYPISSPSSLELPYSFSPPSPPISNRNRPRPPVKLEPLHMHPTLFNLPQTSQSSASDSDLSPLFPPYPHAPQVRVLSLSLWAEGMVPFTADIDRLHLTMPVTSRNPEATSILIRVRMGISCIDDLHSHPNLHGFQAAVTFSDMWMSEAKVITKSSAGSNCISQEVGYLEVNPSLPSTDLPPRAVTCFLPESSLSRCKWLPPDQDNVTQQIAIDGVIVAAFVYHIERTAPGSPPSVEIVDFQKYKPQPKRTTQSPQVAVPVHASTPPISPPTFPQSASFGTSFIPMEASGPMVSHPHPNTALLEDYSFSPSMYRTDSSPPQLTATSSASVIYAGHR</sequence>
<dbReference type="InterPro" id="IPR000818">
    <property type="entry name" value="TEA/ATTS_dom"/>
</dbReference>
<evidence type="ECO:0000256" key="1">
    <source>
        <dbReference type="ARBA" id="ARBA00008421"/>
    </source>
</evidence>
<feature type="region of interest" description="Disordered" evidence="3">
    <location>
        <begin position="114"/>
        <end position="143"/>
    </location>
</feature>
<dbReference type="GO" id="GO:0003700">
    <property type="term" value="F:DNA-binding transcription factor activity"/>
    <property type="evidence" value="ECO:0007669"/>
    <property type="project" value="InterPro"/>
</dbReference>
<keyword evidence="6" id="KW-1185">Reference proteome</keyword>
<proteinExistence type="inferred from homology"/>
<feature type="region of interest" description="Disordered" evidence="3">
    <location>
        <begin position="488"/>
        <end position="510"/>
    </location>
</feature>
<dbReference type="OrthoDB" id="10006572at2759"/>
<comment type="similarity">
    <text evidence="1">Belongs to the TEC1 family.</text>
</comment>
<feature type="region of interest" description="Disordered" evidence="3">
    <location>
        <begin position="186"/>
        <end position="212"/>
    </location>
</feature>
<dbReference type="InterPro" id="IPR038096">
    <property type="entry name" value="TEA/ATTS_sf"/>
</dbReference>
<reference evidence="5 6" key="1">
    <citation type="submission" date="2019-02" db="EMBL/GenBank/DDBJ databases">
        <title>Genome sequencing of the rare red list fungi Antrodiella citrinella (Flaviporus citrinellus).</title>
        <authorList>
            <person name="Buettner E."/>
            <person name="Kellner H."/>
        </authorList>
    </citation>
    <scope>NUCLEOTIDE SEQUENCE [LARGE SCALE GENOMIC DNA]</scope>
    <source>
        <strain evidence="5 6">DSM 108506</strain>
    </source>
</reference>
<dbReference type="Proteomes" id="UP000308730">
    <property type="component" value="Unassembled WGS sequence"/>
</dbReference>
<dbReference type="PROSITE" id="PS51088">
    <property type="entry name" value="TEA_2"/>
    <property type="match status" value="1"/>
</dbReference>
<accession>A0A4V3XJ86</accession>
<dbReference type="SMART" id="SM00426">
    <property type="entry name" value="TEA"/>
    <property type="match status" value="1"/>
</dbReference>
<dbReference type="Pfam" id="PF01285">
    <property type="entry name" value="TEA"/>
    <property type="match status" value="1"/>
</dbReference>
<evidence type="ECO:0000256" key="2">
    <source>
        <dbReference type="PROSITE-ProRule" id="PRU00505"/>
    </source>
</evidence>
<feature type="domain" description="TEA" evidence="4">
    <location>
        <begin position="22"/>
        <end position="94"/>
    </location>
</feature>
<name>A0A4V3XJ86_9APHY</name>
<evidence type="ECO:0000313" key="5">
    <source>
        <dbReference type="EMBL" id="THH32113.1"/>
    </source>
</evidence>
<feature type="DNA-binding region" description="TEA" evidence="2">
    <location>
        <begin position="22"/>
        <end position="94"/>
    </location>
</feature>
<comment type="caution">
    <text evidence="5">The sequence shown here is derived from an EMBL/GenBank/DDBJ whole genome shotgun (WGS) entry which is preliminary data.</text>
</comment>
<feature type="compositionally biased region" description="Polar residues" evidence="3">
    <location>
        <begin position="133"/>
        <end position="143"/>
    </location>
</feature>
<protein>
    <recommendedName>
        <fullName evidence="4">TEA domain-containing protein</fullName>
    </recommendedName>
</protein>